<dbReference type="RefSeq" id="WP_243362121.1">
    <property type="nucleotide sequence ID" value="NZ_JALGBH010000002.1"/>
</dbReference>
<dbReference type="EMBL" id="JALGBH010000002">
    <property type="protein sequence ID" value="MCJ0743076.1"/>
    <property type="molecule type" value="Genomic_DNA"/>
</dbReference>
<feature type="signal peptide" evidence="1">
    <location>
        <begin position="1"/>
        <end position="25"/>
    </location>
</feature>
<dbReference type="Proteomes" id="UP001165460">
    <property type="component" value="Unassembled WGS sequence"/>
</dbReference>
<organism evidence="2 3">
    <name type="scientific">Pedobacter montanisoli</name>
    <dbReference type="NCBI Taxonomy" id="2923277"/>
    <lineage>
        <taxon>Bacteria</taxon>
        <taxon>Pseudomonadati</taxon>
        <taxon>Bacteroidota</taxon>
        <taxon>Sphingobacteriia</taxon>
        <taxon>Sphingobacteriales</taxon>
        <taxon>Sphingobacteriaceae</taxon>
        <taxon>Pedobacter</taxon>
    </lineage>
</organism>
<reference evidence="2" key="1">
    <citation type="submission" date="2022-03" db="EMBL/GenBank/DDBJ databases">
        <authorList>
            <person name="Woo C.Y."/>
        </authorList>
    </citation>
    <scope>NUCLEOTIDE SEQUENCE</scope>
    <source>
        <strain evidence="2">CYS-01</strain>
    </source>
</reference>
<protein>
    <submittedName>
        <fullName evidence="2">Uncharacterized protein</fullName>
    </submittedName>
</protein>
<name>A0ABS9ZXM2_9SPHI</name>
<comment type="caution">
    <text evidence="2">The sequence shown here is derived from an EMBL/GenBank/DDBJ whole genome shotgun (WGS) entry which is preliminary data.</text>
</comment>
<feature type="chain" id="PRO_5045445626" evidence="1">
    <location>
        <begin position="26"/>
        <end position="177"/>
    </location>
</feature>
<accession>A0ABS9ZXM2</accession>
<proteinExistence type="predicted"/>
<evidence type="ECO:0000313" key="2">
    <source>
        <dbReference type="EMBL" id="MCJ0743076.1"/>
    </source>
</evidence>
<evidence type="ECO:0000256" key="1">
    <source>
        <dbReference type="SAM" id="SignalP"/>
    </source>
</evidence>
<keyword evidence="1" id="KW-0732">Signal</keyword>
<gene>
    <name evidence="2" type="ORF">MMF97_10165</name>
</gene>
<evidence type="ECO:0000313" key="3">
    <source>
        <dbReference type="Proteomes" id="UP001165460"/>
    </source>
</evidence>
<keyword evidence="3" id="KW-1185">Reference proteome</keyword>
<sequence length="177" mass="19914">MKTTLNYLKILLPVTCLLATLNGFAQSKEPEVFKARIISADKPAAPLQKNTQPVAASSNAASNLNKFYGIYYYWVPGTSFIVPDYSRQQNVIHNSAGTGVLPGSIKINADGTYIWNSSWDQKIIKGKWRLTGDKDYPIEMINAQEKKNWKVGLHDRPKEADLYIKDGNTWYSAKKVK</sequence>